<keyword evidence="3" id="KW-1185">Reference proteome</keyword>
<reference evidence="2 3" key="1">
    <citation type="submission" date="2018-05" db="EMBL/GenBank/DDBJ databases">
        <title>Zavarzinia sp. HR-AS.</title>
        <authorList>
            <person name="Lee Y."/>
            <person name="Jeon C.O."/>
        </authorList>
    </citation>
    <scope>NUCLEOTIDE SEQUENCE [LARGE SCALE GENOMIC DNA]</scope>
    <source>
        <strain evidence="2 3">HR-AS</strain>
    </source>
</reference>
<dbReference type="InterPro" id="IPR010333">
    <property type="entry name" value="VirJ"/>
</dbReference>
<dbReference type="OrthoDB" id="7389193at2"/>
<dbReference type="RefSeq" id="WP_109906851.1">
    <property type="nucleotide sequence ID" value="NZ_QGLE01000008.1"/>
</dbReference>
<dbReference type="InterPro" id="IPR029058">
    <property type="entry name" value="AB_hydrolase_fold"/>
</dbReference>
<sequence>MTTETALRPPSPLLLALEMRAFAEFGGYLAARPLLELAPSGDGHPVLVMPGLAAGDGSTVPLRAFLRRRGYRTYGWKAGRNTGHPGLLGLLQDRLHEIGERNGRAVSLIGWSAGGLYAREIAKLVPERVRQVITLGSPFAGGADVSNVKRLHEWLSGRRGDDPALRERLRATPPQPVTCIYTKTDGIVPWQRCVETPREAVENIEVPGSHSGLGHNPAVLYAIADRLARPEGDATPFARQGWRRLVYPAPVRQEV</sequence>
<gene>
    <name evidence="2" type="ORF">DKG74_14295</name>
</gene>
<keyword evidence="2" id="KW-0378">Hydrolase</keyword>
<dbReference type="AlphaFoldDB" id="A0A317E6Z0"/>
<name>A0A317E6Z0_9PROT</name>
<accession>A0A317E6Z0</accession>
<evidence type="ECO:0000313" key="3">
    <source>
        <dbReference type="Proteomes" id="UP000245461"/>
    </source>
</evidence>
<evidence type="ECO:0000259" key="1">
    <source>
        <dbReference type="Pfam" id="PF06057"/>
    </source>
</evidence>
<protein>
    <submittedName>
        <fullName evidence="2">Alpha/beta hydrolase</fullName>
    </submittedName>
</protein>
<proteinExistence type="predicted"/>
<organism evidence="2 3">
    <name type="scientific">Zavarzinia aquatilis</name>
    <dbReference type="NCBI Taxonomy" id="2211142"/>
    <lineage>
        <taxon>Bacteria</taxon>
        <taxon>Pseudomonadati</taxon>
        <taxon>Pseudomonadota</taxon>
        <taxon>Alphaproteobacteria</taxon>
        <taxon>Rhodospirillales</taxon>
        <taxon>Zavarziniaceae</taxon>
        <taxon>Zavarzinia</taxon>
    </lineage>
</organism>
<dbReference type="EMBL" id="QGLE01000008">
    <property type="protein sequence ID" value="PWR21173.1"/>
    <property type="molecule type" value="Genomic_DNA"/>
</dbReference>
<comment type="caution">
    <text evidence="2">The sequence shown here is derived from an EMBL/GenBank/DDBJ whole genome shotgun (WGS) entry which is preliminary data.</text>
</comment>
<dbReference type="GO" id="GO:0016787">
    <property type="term" value="F:hydrolase activity"/>
    <property type="evidence" value="ECO:0007669"/>
    <property type="project" value="UniProtKB-KW"/>
</dbReference>
<feature type="domain" description="Bacterial virulence" evidence="1">
    <location>
        <begin position="102"/>
        <end position="211"/>
    </location>
</feature>
<dbReference type="Gene3D" id="3.40.50.1820">
    <property type="entry name" value="alpha/beta hydrolase"/>
    <property type="match status" value="1"/>
</dbReference>
<evidence type="ECO:0000313" key="2">
    <source>
        <dbReference type="EMBL" id="PWR21173.1"/>
    </source>
</evidence>
<dbReference type="Pfam" id="PF06057">
    <property type="entry name" value="VirJ"/>
    <property type="match status" value="1"/>
</dbReference>
<dbReference type="Proteomes" id="UP000245461">
    <property type="component" value="Unassembled WGS sequence"/>
</dbReference>
<dbReference type="SUPFAM" id="SSF53474">
    <property type="entry name" value="alpha/beta-Hydrolases"/>
    <property type="match status" value="1"/>
</dbReference>